<comment type="caution">
    <text evidence="1">The sequence shown here is derived from an EMBL/GenBank/DDBJ whole genome shotgun (WGS) entry which is preliminary data.</text>
</comment>
<dbReference type="Gene3D" id="3.30.530.20">
    <property type="match status" value="1"/>
</dbReference>
<dbReference type="SUPFAM" id="SSF55961">
    <property type="entry name" value="Bet v1-like"/>
    <property type="match status" value="1"/>
</dbReference>
<dbReference type="InterPro" id="IPR023393">
    <property type="entry name" value="START-like_dom_sf"/>
</dbReference>
<sequence length="301" mass="32694">MRGVSQPSSDPVMTHIGAAGELSRAGDVDGARAAFAKLWRAAVAEDDAFHRCVVAHFAADAEPDVEQELAWDLRALEAADEVTDERLAAFHAGLTVASFYPSLLLGLADDYRRVGDDARAREHLARGQEVLGVLGDDPYGETVRGVAERLAALYEAPKVVTAARVIGAPASTVFELIADPARQPAWDGNANLAEAAGGQRVRAVGDVFVMRLTMGEERENHVVAFEEGRLLAWTPSDPGRTPPPGHLWRWELQPLSGDRTAVRHTYDWTGLVDEHRFERARNTTTERLMGSLDRLAAAAET</sequence>
<name>A0A4R6VNK0_9PSEU</name>
<proteinExistence type="predicted"/>
<protein>
    <submittedName>
        <fullName evidence="1">Polyketide cyclase/dehydrase/lipid transport protein</fullName>
    </submittedName>
</protein>
<gene>
    <name evidence="1" type="ORF">EV188_101704</name>
</gene>
<dbReference type="EMBL" id="SNYO01000001">
    <property type="protein sequence ID" value="TDQ65452.1"/>
    <property type="molecule type" value="Genomic_DNA"/>
</dbReference>
<reference evidence="1 2" key="1">
    <citation type="submission" date="2019-03" db="EMBL/GenBank/DDBJ databases">
        <title>Genomic Encyclopedia of Type Strains, Phase IV (KMG-IV): sequencing the most valuable type-strain genomes for metagenomic binning, comparative biology and taxonomic classification.</title>
        <authorList>
            <person name="Goeker M."/>
        </authorList>
    </citation>
    <scope>NUCLEOTIDE SEQUENCE [LARGE SCALE GENOMIC DNA]</scope>
    <source>
        <strain evidence="1 2">DSM 45775</strain>
    </source>
</reference>
<evidence type="ECO:0000313" key="2">
    <source>
        <dbReference type="Proteomes" id="UP000295705"/>
    </source>
</evidence>
<dbReference type="Proteomes" id="UP000295705">
    <property type="component" value="Unassembled WGS sequence"/>
</dbReference>
<dbReference type="AlphaFoldDB" id="A0A4R6VNK0"/>
<evidence type="ECO:0000313" key="1">
    <source>
        <dbReference type="EMBL" id="TDQ65452.1"/>
    </source>
</evidence>
<dbReference type="Pfam" id="PF10604">
    <property type="entry name" value="Polyketide_cyc2"/>
    <property type="match status" value="1"/>
</dbReference>
<dbReference type="InterPro" id="IPR019587">
    <property type="entry name" value="Polyketide_cyclase/dehydratase"/>
</dbReference>
<keyword evidence="2" id="KW-1185">Reference proteome</keyword>
<accession>A0A4R6VNK0</accession>
<organism evidence="1 2">
    <name type="scientific">Actinomycetospora succinea</name>
    <dbReference type="NCBI Taxonomy" id="663603"/>
    <lineage>
        <taxon>Bacteria</taxon>
        <taxon>Bacillati</taxon>
        <taxon>Actinomycetota</taxon>
        <taxon>Actinomycetes</taxon>
        <taxon>Pseudonocardiales</taxon>
        <taxon>Pseudonocardiaceae</taxon>
        <taxon>Actinomycetospora</taxon>
    </lineage>
</organism>